<dbReference type="InterPro" id="IPR025659">
    <property type="entry name" value="Tubby-like_C"/>
</dbReference>
<evidence type="ECO:0000313" key="5">
    <source>
        <dbReference type="Proteomes" id="UP000313359"/>
    </source>
</evidence>
<accession>A0A5C2SRK3</accession>
<name>A0A5C2SRK3_9APHY</name>
<evidence type="ECO:0000256" key="3">
    <source>
        <dbReference type="SAM" id="MobiDB-lite"/>
    </source>
</evidence>
<dbReference type="GO" id="GO:0017128">
    <property type="term" value="F:phospholipid scramblase activity"/>
    <property type="evidence" value="ECO:0007669"/>
    <property type="project" value="InterPro"/>
</dbReference>
<dbReference type="SUPFAM" id="SSF54518">
    <property type="entry name" value="Tubby C-terminal domain-like"/>
    <property type="match status" value="1"/>
</dbReference>
<dbReference type="OrthoDB" id="191150at2759"/>
<gene>
    <name evidence="4" type="ORF">L227DRAFT_649046</name>
</gene>
<protein>
    <recommendedName>
        <fullName evidence="2">Phospholipid scramblase</fullName>
    </recommendedName>
</protein>
<dbReference type="Proteomes" id="UP000313359">
    <property type="component" value="Unassembled WGS sequence"/>
</dbReference>
<comment type="similarity">
    <text evidence="1 2">Belongs to the phospholipid scramblase family.</text>
</comment>
<sequence length="365" mass="42297">MLGIRTTSRYASLVARSSHASRPPHLPALGSVLTTRTYAFSRFEKSRPGVGRERPRVNPLNRREPEAESSQFTYEERPSAEESPLWEQSVRPPASNPEDGLRRLLMQHDSLVVTRQIEMLNIFIGLEQTNRYAITNEAGETLGYIAEEPRGFLAAFSRQIFRTHRPFRAIVMDTEGSPILWLRRPFAFINSRMYVQRLKDFSEYTPEGNPVLDTFAEVQQRWHLWRRRYDLFLRETPHRILSTVDEPQPEPEPEMFRQFARIDNGFLAWHFTLRDATGQAIANVNRAFRGFGRELFTDTGQYFINFDGKEPHETDELAQRPRLIRKLSLEERALILATAVNIDFDYFSRHSEGGGGGLFFLSTVE</sequence>
<dbReference type="AlphaFoldDB" id="A0A5C2SRK3"/>
<dbReference type="GO" id="GO:0005886">
    <property type="term" value="C:plasma membrane"/>
    <property type="evidence" value="ECO:0007669"/>
    <property type="project" value="TreeGrafter"/>
</dbReference>
<dbReference type="EMBL" id="ML122251">
    <property type="protein sequence ID" value="RPD66300.1"/>
    <property type="molecule type" value="Genomic_DNA"/>
</dbReference>
<keyword evidence="5" id="KW-1185">Reference proteome</keyword>
<dbReference type="PANTHER" id="PTHR23248:SF9">
    <property type="entry name" value="PHOSPHOLIPID SCRAMBLASE"/>
    <property type="match status" value="1"/>
</dbReference>
<evidence type="ECO:0000313" key="4">
    <source>
        <dbReference type="EMBL" id="RPD66300.1"/>
    </source>
</evidence>
<proteinExistence type="inferred from homology"/>
<dbReference type="InterPro" id="IPR005552">
    <property type="entry name" value="Scramblase"/>
</dbReference>
<dbReference type="Pfam" id="PF03803">
    <property type="entry name" value="Scramblase"/>
    <property type="match status" value="1"/>
</dbReference>
<reference evidence="4" key="1">
    <citation type="journal article" date="2018" name="Genome Biol. Evol.">
        <title>Genomics and development of Lentinus tigrinus, a white-rot wood-decaying mushroom with dimorphic fruiting bodies.</title>
        <authorList>
            <person name="Wu B."/>
            <person name="Xu Z."/>
            <person name="Knudson A."/>
            <person name="Carlson A."/>
            <person name="Chen N."/>
            <person name="Kovaka S."/>
            <person name="LaButti K."/>
            <person name="Lipzen A."/>
            <person name="Pennachio C."/>
            <person name="Riley R."/>
            <person name="Schakwitz W."/>
            <person name="Umezawa K."/>
            <person name="Ohm R.A."/>
            <person name="Grigoriev I.V."/>
            <person name="Nagy L.G."/>
            <person name="Gibbons J."/>
            <person name="Hibbett D."/>
        </authorList>
    </citation>
    <scope>NUCLEOTIDE SEQUENCE [LARGE SCALE GENOMIC DNA]</scope>
    <source>
        <strain evidence="4">ALCF2SS1-6</strain>
    </source>
</reference>
<organism evidence="4 5">
    <name type="scientific">Lentinus tigrinus ALCF2SS1-6</name>
    <dbReference type="NCBI Taxonomy" id="1328759"/>
    <lineage>
        <taxon>Eukaryota</taxon>
        <taxon>Fungi</taxon>
        <taxon>Dikarya</taxon>
        <taxon>Basidiomycota</taxon>
        <taxon>Agaricomycotina</taxon>
        <taxon>Agaricomycetes</taxon>
        <taxon>Polyporales</taxon>
        <taxon>Polyporaceae</taxon>
        <taxon>Lentinus</taxon>
    </lineage>
</organism>
<feature type="region of interest" description="Disordered" evidence="3">
    <location>
        <begin position="44"/>
        <end position="95"/>
    </location>
</feature>
<evidence type="ECO:0000256" key="1">
    <source>
        <dbReference type="ARBA" id="ARBA00005350"/>
    </source>
</evidence>
<dbReference type="PANTHER" id="PTHR23248">
    <property type="entry name" value="PHOSPHOLIPID SCRAMBLASE-RELATED"/>
    <property type="match status" value="1"/>
</dbReference>
<feature type="compositionally biased region" description="Basic and acidic residues" evidence="3">
    <location>
        <begin position="44"/>
        <end position="66"/>
    </location>
</feature>
<dbReference type="STRING" id="1328759.A0A5C2SRK3"/>
<evidence type="ECO:0000256" key="2">
    <source>
        <dbReference type="RuleBase" id="RU363116"/>
    </source>
</evidence>